<reference evidence="1 2" key="1">
    <citation type="submission" date="2023-12" db="EMBL/GenBank/DDBJ databases">
        <title>Baltic Sea Cyanobacteria.</title>
        <authorList>
            <person name="Delbaje E."/>
            <person name="Fewer D.P."/>
            <person name="Shishido T.K."/>
        </authorList>
    </citation>
    <scope>NUCLEOTIDE SEQUENCE [LARGE SCALE GENOMIC DNA]</scope>
    <source>
        <strain evidence="1 2">UHCC-0300</strain>
    </source>
</reference>
<comment type="caution">
    <text evidence="1">The sequence shown here is derived from an EMBL/GenBank/DDBJ whole genome shotgun (WGS) entry which is preliminary data.</text>
</comment>
<evidence type="ECO:0000313" key="1">
    <source>
        <dbReference type="EMBL" id="MEA5581980.1"/>
    </source>
</evidence>
<proteinExistence type="predicted"/>
<organism evidence="1 2">
    <name type="scientific">Nodularia harveyana UHCC-0300</name>
    <dbReference type="NCBI Taxonomy" id="2974287"/>
    <lineage>
        <taxon>Bacteria</taxon>
        <taxon>Bacillati</taxon>
        <taxon>Cyanobacteriota</taxon>
        <taxon>Cyanophyceae</taxon>
        <taxon>Nostocales</taxon>
        <taxon>Nodulariaceae</taxon>
        <taxon>Nodularia</taxon>
    </lineage>
</organism>
<keyword evidence="2" id="KW-1185">Reference proteome</keyword>
<protein>
    <submittedName>
        <fullName evidence="1">Uncharacterized protein</fullName>
    </submittedName>
</protein>
<name>A0ABU5UEM0_9CYAN</name>
<gene>
    <name evidence="1" type="ORF">VB620_11585</name>
</gene>
<dbReference type="Proteomes" id="UP001302120">
    <property type="component" value="Unassembled WGS sequence"/>
</dbReference>
<accession>A0ABU5UEM0</accession>
<dbReference type="EMBL" id="JAYGHG010000017">
    <property type="protein sequence ID" value="MEA5581980.1"/>
    <property type="molecule type" value="Genomic_DNA"/>
</dbReference>
<evidence type="ECO:0000313" key="2">
    <source>
        <dbReference type="Proteomes" id="UP001302120"/>
    </source>
</evidence>
<dbReference type="RefSeq" id="WP_323196307.1">
    <property type="nucleotide sequence ID" value="NZ_JAYGHG010000017.1"/>
</dbReference>
<sequence length="46" mass="4950">MANATLRGKRSYAVGFTTSSVQVLLVLRGRTTEAQSTQRNQGLSGH</sequence>